<dbReference type="GO" id="GO:0016616">
    <property type="term" value="F:oxidoreductase activity, acting on the CH-OH group of donors, NAD or NADP as acceptor"/>
    <property type="evidence" value="ECO:0007669"/>
    <property type="project" value="InterPro"/>
</dbReference>
<dbReference type="RefSeq" id="WP_043066626.1">
    <property type="nucleotide sequence ID" value="NZ_BJOA01000206.1"/>
</dbReference>
<feature type="domain" description="Glycerol-3-phosphate dehydrogenase NAD-dependent N-terminal" evidence="2">
    <location>
        <begin position="2"/>
        <end position="101"/>
    </location>
</feature>
<evidence type="ECO:0000313" key="7">
    <source>
        <dbReference type="Proteomes" id="UP000182836"/>
    </source>
</evidence>
<gene>
    <name evidence="4" type="ORF">AF333_08820</name>
    <name evidence="5" type="ORF">SAMN04487909_111151</name>
</gene>
<dbReference type="Gene3D" id="1.10.1040.10">
    <property type="entry name" value="N-(1-d-carboxylethyl)-l-norvaline Dehydrogenase, domain 2"/>
    <property type="match status" value="1"/>
</dbReference>
<reference evidence="4 6" key="1">
    <citation type="submission" date="2015-07" db="EMBL/GenBank/DDBJ databases">
        <title>Fjat-14205 dsm 2895.</title>
        <authorList>
            <person name="Liu B."/>
            <person name="Wang J."/>
            <person name="Zhu Y."/>
            <person name="Liu G."/>
            <person name="Chen Q."/>
            <person name="Chen Z."/>
            <person name="Lan J."/>
            <person name="Che J."/>
            <person name="Ge C."/>
            <person name="Shi H."/>
            <person name="Pan Z."/>
            <person name="Liu X."/>
        </authorList>
    </citation>
    <scope>NUCLEOTIDE SEQUENCE [LARGE SCALE GENOMIC DNA]</scope>
    <source>
        <strain evidence="4 6">DSM 2895</strain>
    </source>
</reference>
<dbReference type="InterPro" id="IPR036291">
    <property type="entry name" value="NAD(P)-bd_dom_sf"/>
</dbReference>
<reference evidence="5 7" key="2">
    <citation type="submission" date="2016-10" db="EMBL/GenBank/DDBJ databases">
        <authorList>
            <person name="de Groot N.N."/>
        </authorList>
    </citation>
    <scope>NUCLEOTIDE SEQUENCE [LARGE SCALE GENOMIC DNA]</scope>
    <source>
        <strain evidence="5 7">DSM 2895</strain>
    </source>
</reference>
<accession>A0A0D1XKM9</accession>
<dbReference type="Proteomes" id="UP000182836">
    <property type="component" value="Unassembled WGS sequence"/>
</dbReference>
<dbReference type="PANTHER" id="PTHR38015">
    <property type="entry name" value="BLR6086 PROTEIN"/>
    <property type="match status" value="1"/>
</dbReference>
<keyword evidence="6" id="KW-1185">Reference proteome</keyword>
<dbReference type="PANTHER" id="PTHR38015:SF1">
    <property type="entry name" value="OPINE DEHYDROGENASE DOMAIN-CONTAINING PROTEIN"/>
    <property type="match status" value="1"/>
</dbReference>
<protein>
    <submittedName>
        <fullName evidence="4">Glycerol-3-phosphate dehydrogenase</fullName>
    </submittedName>
    <submittedName>
        <fullName evidence="5">Opine dehydrogenase</fullName>
    </submittedName>
</protein>
<evidence type="ECO:0000313" key="4">
    <source>
        <dbReference type="EMBL" id="KON95559.1"/>
    </source>
</evidence>
<feature type="domain" description="Opine dehydrogenase" evidence="3">
    <location>
        <begin position="183"/>
        <end position="328"/>
    </location>
</feature>
<evidence type="ECO:0000259" key="3">
    <source>
        <dbReference type="Pfam" id="PF02317"/>
    </source>
</evidence>
<dbReference type="Gene3D" id="3.40.50.720">
    <property type="entry name" value="NAD(P)-binding Rossmann-like Domain"/>
    <property type="match status" value="1"/>
</dbReference>
<dbReference type="InterPro" id="IPR003421">
    <property type="entry name" value="Opine_DH"/>
</dbReference>
<dbReference type="EMBL" id="FNED01000011">
    <property type="protein sequence ID" value="SDJ08559.1"/>
    <property type="molecule type" value="Genomic_DNA"/>
</dbReference>
<dbReference type="GeneID" id="42305300"/>
<dbReference type="Pfam" id="PF01210">
    <property type="entry name" value="NAD_Gly3P_dh_N"/>
    <property type="match status" value="1"/>
</dbReference>
<dbReference type="SUPFAM" id="SSF51735">
    <property type="entry name" value="NAD(P)-binding Rossmann-fold domains"/>
    <property type="match status" value="1"/>
</dbReference>
<evidence type="ECO:0000259" key="2">
    <source>
        <dbReference type="Pfam" id="PF01210"/>
    </source>
</evidence>
<dbReference type="EMBL" id="LGUG01000004">
    <property type="protein sequence ID" value="KON95559.1"/>
    <property type="molecule type" value="Genomic_DNA"/>
</dbReference>
<dbReference type="PATRIC" id="fig|47500.8.peg.721"/>
<dbReference type="InterPro" id="IPR051729">
    <property type="entry name" value="Opine/Lysopine_DH"/>
</dbReference>
<dbReference type="OrthoDB" id="1073746at2"/>
<dbReference type="GO" id="GO:0046168">
    <property type="term" value="P:glycerol-3-phosphate catabolic process"/>
    <property type="evidence" value="ECO:0007669"/>
    <property type="project" value="InterPro"/>
</dbReference>
<dbReference type="InterPro" id="IPR008927">
    <property type="entry name" value="6-PGluconate_DH-like_C_sf"/>
</dbReference>
<evidence type="ECO:0000256" key="1">
    <source>
        <dbReference type="ARBA" id="ARBA00023002"/>
    </source>
</evidence>
<name>A0A0D1XKM9_ANEMI</name>
<dbReference type="Proteomes" id="UP000037269">
    <property type="component" value="Unassembled WGS sequence"/>
</dbReference>
<dbReference type="InterPro" id="IPR011128">
    <property type="entry name" value="G3P_DH_NAD-dep_N"/>
</dbReference>
<proteinExistence type="predicted"/>
<dbReference type="GO" id="GO:0051287">
    <property type="term" value="F:NAD binding"/>
    <property type="evidence" value="ECO:0007669"/>
    <property type="project" value="InterPro"/>
</dbReference>
<organism evidence="4 6">
    <name type="scientific">Aneurinibacillus migulanus</name>
    <name type="common">Bacillus migulanus</name>
    <dbReference type="NCBI Taxonomy" id="47500"/>
    <lineage>
        <taxon>Bacteria</taxon>
        <taxon>Bacillati</taxon>
        <taxon>Bacillota</taxon>
        <taxon>Bacilli</taxon>
        <taxon>Bacillales</taxon>
        <taxon>Paenibacillaceae</taxon>
        <taxon>Aneurinibacillus group</taxon>
        <taxon>Aneurinibacillus</taxon>
    </lineage>
</organism>
<evidence type="ECO:0000313" key="6">
    <source>
        <dbReference type="Proteomes" id="UP000037269"/>
    </source>
</evidence>
<dbReference type="STRING" id="47500.AF333_08820"/>
<sequence length="365" mass="39812">MEIAIIGGGNGAYAAAADLTEKGHNVRLWRRNVGAFGPLLDTRTMKVKDINGIREVKLSLVSADLQDVVTGARLLVIPLPATAQASIAKELAPYLQNGQVIYLPPGTFGSYLMSNVLHEVGCTAEVTFAETGTLPYLARKHSDDTVSISGRATRLPTGVFPSSRSAYAFSILKEAFLSIEPIQDALDGALMNAGPIIHPPLILMNAGAIEHFDRWDIHGEGTQPAIRRVHHALDAERIAIREKLGYQAPHFPLADHYNTTEGEEWMYGLAAHEKLVDSADWHESLDLYTHRYMREDIACGLALLVSLAEWAGVKAPVASGLLAIASAVIREDLRLMGRTLENLKLQHLSIKEMKVMLEQGIEVTA</sequence>
<evidence type="ECO:0000313" key="5">
    <source>
        <dbReference type="EMBL" id="SDJ08559.1"/>
    </source>
</evidence>
<dbReference type="Pfam" id="PF02317">
    <property type="entry name" value="Octopine_DH"/>
    <property type="match status" value="1"/>
</dbReference>
<dbReference type="AlphaFoldDB" id="A0A0D1XKM9"/>
<keyword evidence="1" id="KW-0560">Oxidoreductase</keyword>
<dbReference type="InterPro" id="IPR013328">
    <property type="entry name" value="6PGD_dom2"/>
</dbReference>
<dbReference type="SUPFAM" id="SSF48179">
    <property type="entry name" value="6-phosphogluconate dehydrogenase C-terminal domain-like"/>
    <property type="match status" value="1"/>
</dbReference>